<keyword evidence="2" id="KW-0472">Membrane</keyword>
<feature type="compositionally biased region" description="Polar residues" evidence="1">
    <location>
        <begin position="572"/>
        <end position="588"/>
    </location>
</feature>
<dbReference type="Pfam" id="PF05226">
    <property type="entry name" value="CHASE2"/>
    <property type="match status" value="1"/>
</dbReference>
<reference evidence="4" key="1">
    <citation type="submission" date="2021-05" db="EMBL/GenBank/DDBJ databases">
        <authorList>
            <person name="Pietrasiak N."/>
            <person name="Ward R."/>
            <person name="Stajich J.E."/>
            <person name="Kurbessoian T."/>
        </authorList>
    </citation>
    <scope>NUCLEOTIDE SEQUENCE</scope>
    <source>
        <strain evidence="4">CPER-KK1</strain>
    </source>
</reference>
<evidence type="ECO:0000259" key="3">
    <source>
        <dbReference type="SMART" id="SM01080"/>
    </source>
</evidence>
<feature type="transmembrane region" description="Helical" evidence="2">
    <location>
        <begin position="382"/>
        <end position="399"/>
    </location>
</feature>
<accession>A0A951U7P6</accession>
<keyword evidence="2" id="KW-1133">Transmembrane helix</keyword>
<evidence type="ECO:0000313" key="5">
    <source>
        <dbReference type="Proteomes" id="UP000753908"/>
    </source>
</evidence>
<evidence type="ECO:0000313" key="4">
    <source>
        <dbReference type="EMBL" id="MBW4542952.1"/>
    </source>
</evidence>
<protein>
    <submittedName>
        <fullName evidence="4">CHASE2 domain-containing protein</fullName>
    </submittedName>
</protein>
<keyword evidence="2" id="KW-0812">Transmembrane</keyword>
<evidence type="ECO:0000256" key="2">
    <source>
        <dbReference type="SAM" id="Phobius"/>
    </source>
</evidence>
<evidence type="ECO:0000256" key="1">
    <source>
        <dbReference type="SAM" id="MobiDB-lite"/>
    </source>
</evidence>
<feature type="compositionally biased region" description="Polar residues" evidence="1">
    <location>
        <begin position="495"/>
        <end position="505"/>
    </location>
</feature>
<dbReference type="AlphaFoldDB" id="A0A951U7P6"/>
<feature type="compositionally biased region" description="Basic and acidic residues" evidence="1">
    <location>
        <begin position="526"/>
        <end position="547"/>
    </location>
</feature>
<name>A0A951U7P6_9CYAN</name>
<feature type="compositionally biased region" description="Basic and acidic residues" evidence="1">
    <location>
        <begin position="559"/>
        <end position="569"/>
    </location>
</feature>
<dbReference type="EMBL" id="JAHHIF010000001">
    <property type="protein sequence ID" value="MBW4542952.1"/>
    <property type="molecule type" value="Genomic_DNA"/>
</dbReference>
<reference evidence="4" key="2">
    <citation type="journal article" date="2022" name="Microbiol. Resour. Announc.">
        <title>Metagenome Sequencing to Explore Phylogenomics of Terrestrial Cyanobacteria.</title>
        <authorList>
            <person name="Ward R.D."/>
            <person name="Stajich J.E."/>
            <person name="Johansen J.R."/>
            <person name="Huntemann M."/>
            <person name="Clum A."/>
            <person name="Foster B."/>
            <person name="Foster B."/>
            <person name="Roux S."/>
            <person name="Palaniappan K."/>
            <person name="Varghese N."/>
            <person name="Mukherjee S."/>
            <person name="Reddy T.B.K."/>
            <person name="Daum C."/>
            <person name="Copeland A."/>
            <person name="Chen I.A."/>
            <person name="Ivanova N.N."/>
            <person name="Kyrpides N.C."/>
            <person name="Shapiro N."/>
            <person name="Eloe-Fadrosh E.A."/>
            <person name="Pietrasiak N."/>
        </authorList>
    </citation>
    <scope>NUCLEOTIDE SEQUENCE</scope>
    <source>
        <strain evidence="4">CPER-KK1</strain>
    </source>
</reference>
<gene>
    <name evidence="4" type="ORF">KME25_00665</name>
</gene>
<organism evidence="4 5">
    <name type="scientific">Symplocastrum torsivum CPER-KK1</name>
    <dbReference type="NCBI Taxonomy" id="450513"/>
    <lineage>
        <taxon>Bacteria</taxon>
        <taxon>Bacillati</taxon>
        <taxon>Cyanobacteriota</taxon>
        <taxon>Cyanophyceae</taxon>
        <taxon>Oscillatoriophycideae</taxon>
        <taxon>Oscillatoriales</taxon>
        <taxon>Microcoleaceae</taxon>
        <taxon>Symplocastrum</taxon>
    </lineage>
</organism>
<dbReference type="InterPro" id="IPR007890">
    <property type="entry name" value="CHASE2"/>
</dbReference>
<sequence length="588" mass="64396">MVSQLAHNLRSLLSGHSRLGKATKAFAGTVLLTSLVLTGLIVTLRQFGALEEMELDAYDRFVRSRPDEGLDDRLLVVGVSEEDIQTRKEFPLHDGTLAEVLEKLLRYQPSAVGIDIGRDVPQGPAAGRARLINLLKESDRISAVCILSSATEPGVPAAPGVPPERIGFADIPQDPDRAIRRIALVSTPTPPSKLIGTPHLCNYADPDNQLLSLSFQLASTYLEPKGIVPEQTESGEIQLGSVVFPPLTENAGGYAKAEASDYQLMLNYRSPSSAVRQVTISQVLQGQVDPAWVKDRIILIGYTSQVAKDTFATPYLSSEEATRNMPGVVIHAQATSQILSAVLDGRPLLWYLPEVGEILWIWGWSLVGGIIAFYLRRPLPFLLVCGVALSLCYGLPYLLFLQGGWIPLVPSAIALLMTAAGVGFIDRATKAGYTQAIYEQLREQIVLGGKLGAEQGQKARQADYLEDLVRRARSIRQQDSPTEVLDSHPLEDAPQPQTISTSTSGMKDVDTLYQQIKDQVESDLEREEKEHETTKAQRLAQAKEKRLQNLLARSRSTRTHQEGNLKEHGVSLTPQDSTNAQSDTEVET</sequence>
<dbReference type="Proteomes" id="UP000753908">
    <property type="component" value="Unassembled WGS sequence"/>
</dbReference>
<feature type="domain" description="CHASE2" evidence="3">
    <location>
        <begin position="50"/>
        <end position="371"/>
    </location>
</feature>
<feature type="transmembrane region" description="Helical" evidence="2">
    <location>
        <begin position="25"/>
        <end position="44"/>
    </location>
</feature>
<feature type="region of interest" description="Disordered" evidence="1">
    <location>
        <begin position="476"/>
        <end position="508"/>
    </location>
</feature>
<proteinExistence type="predicted"/>
<dbReference type="SMART" id="SM01080">
    <property type="entry name" value="CHASE2"/>
    <property type="match status" value="1"/>
</dbReference>
<comment type="caution">
    <text evidence="4">The sequence shown here is derived from an EMBL/GenBank/DDBJ whole genome shotgun (WGS) entry which is preliminary data.</text>
</comment>
<feature type="transmembrane region" description="Helical" evidence="2">
    <location>
        <begin position="405"/>
        <end position="425"/>
    </location>
</feature>
<feature type="transmembrane region" description="Helical" evidence="2">
    <location>
        <begin position="358"/>
        <end position="375"/>
    </location>
</feature>
<feature type="region of interest" description="Disordered" evidence="1">
    <location>
        <begin position="521"/>
        <end position="588"/>
    </location>
</feature>